<proteinExistence type="predicted"/>
<accession>R7S4P7</accession>
<dbReference type="HOGENOM" id="CLU_009123_16_0_1"/>
<feature type="non-terminal residue" evidence="1">
    <location>
        <position position="1"/>
    </location>
</feature>
<dbReference type="EMBL" id="JH687551">
    <property type="protein sequence ID" value="EIN05208.1"/>
    <property type="molecule type" value="Genomic_DNA"/>
</dbReference>
<dbReference type="KEGG" id="psq:PUNSTDRAFT_37147"/>
<dbReference type="RefSeq" id="XP_007387611.1">
    <property type="nucleotide sequence ID" value="XM_007387549.1"/>
</dbReference>
<dbReference type="Proteomes" id="UP000054196">
    <property type="component" value="Unassembled WGS sequence"/>
</dbReference>
<keyword evidence="2" id="KW-1185">Reference proteome</keyword>
<dbReference type="GeneID" id="18882302"/>
<feature type="non-terminal residue" evidence="1">
    <location>
        <position position="60"/>
    </location>
</feature>
<sequence length="60" mass="6616">DFCSAPASSVDGERAFSDARLQVNYTQHNIAPRTFRAKMAVGSWRKEGLLDNVDDVASML</sequence>
<evidence type="ECO:0000313" key="2">
    <source>
        <dbReference type="Proteomes" id="UP000054196"/>
    </source>
</evidence>
<reference evidence="2" key="1">
    <citation type="journal article" date="2012" name="Science">
        <title>The Paleozoic origin of enzymatic lignin decomposition reconstructed from 31 fungal genomes.</title>
        <authorList>
            <person name="Floudas D."/>
            <person name="Binder M."/>
            <person name="Riley R."/>
            <person name="Barry K."/>
            <person name="Blanchette R.A."/>
            <person name="Henrissat B."/>
            <person name="Martinez A.T."/>
            <person name="Otillar R."/>
            <person name="Spatafora J.W."/>
            <person name="Yadav J.S."/>
            <person name="Aerts A."/>
            <person name="Benoit I."/>
            <person name="Boyd A."/>
            <person name="Carlson A."/>
            <person name="Copeland A."/>
            <person name="Coutinho P.M."/>
            <person name="de Vries R.P."/>
            <person name="Ferreira P."/>
            <person name="Findley K."/>
            <person name="Foster B."/>
            <person name="Gaskell J."/>
            <person name="Glotzer D."/>
            <person name="Gorecki P."/>
            <person name="Heitman J."/>
            <person name="Hesse C."/>
            <person name="Hori C."/>
            <person name="Igarashi K."/>
            <person name="Jurgens J.A."/>
            <person name="Kallen N."/>
            <person name="Kersten P."/>
            <person name="Kohler A."/>
            <person name="Kuees U."/>
            <person name="Kumar T.K.A."/>
            <person name="Kuo A."/>
            <person name="LaButti K."/>
            <person name="Larrondo L.F."/>
            <person name="Lindquist E."/>
            <person name="Ling A."/>
            <person name="Lombard V."/>
            <person name="Lucas S."/>
            <person name="Lundell T."/>
            <person name="Martin R."/>
            <person name="McLaughlin D.J."/>
            <person name="Morgenstern I."/>
            <person name="Morin E."/>
            <person name="Murat C."/>
            <person name="Nagy L.G."/>
            <person name="Nolan M."/>
            <person name="Ohm R.A."/>
            <person name="Patyshakuliyeva A."/>
            <person name="Rokas A."/>
            <person name="Ruiz-Duenas F.J."/>
            <person name="Sabat G."/>
            <person name="Salamov A."/>
            <person name="Samejima M."/>
            <person name="Schmutz J."/>
            <person name="Slot J.C."/>
            <person name="St John F."/>
            <person name="Stenlid J."/>
            <person name="Sun H."/>
            <person name="Sun S."/>
            <person name="Syed K."/>
            <person name="Tsang A."/>
            <person name="Wiebenga A."/>
            <person name="Young D."/>
            <person name="Pisabarro A."/>
            <person name="Eastwood D.C."/>
            <person name="Martin F."/>
            <person name="Cullen D."/>
            <person name="Grigoriev I.V."/>
            <person name="Hibbett D.S."/>
        </authorList>
    </citation>
    <scope>NUCLEOTIDE SEQUENCE [LARGE SCALE GENOMIC DNA]</scope>
    <source>
        <strain evidence="2">HHB-11173 SS5</strain>
    </source>
</reference>
<dbReference type="OrthoDB" id="3268424at2759"/>
<organism evidence="1 2">
    <name type="scientific">Punctularia strigosozonata (strain HHB-11173)</name>
    <name type="common">White-rot fungus</name>
    <dbReference type="NCBI Taxonomy" id="741275"/>
    <lineage>
        <taxon>Eukaryota</taxon>
        <taxon>Fungi</taxon>
        <taxon>Dikarya</taxon>
        <taxon>Basidiomycota</taxon>
        <taxon>Agaricomycotina</taxon>
        <taxon>Agaricomycetes</taxon>
        <taxon>Corticiales</taxon>
        <taxon>Punctulariaceae</taxon>
        <taxon>Punctularia</taxon>
    </lineage>
</organism>
<gene>
    <name evidence="1" type="ORF">PUNSTDRAFT_37147</name>
</gene>
<dbReference type="OMA" id="CQINFIQ"/>
<dbReference type="eggNOG" id="ENOG502T1K5">
    <property type="taxonomic scope" value="Eukaryota"/>
</dbReference>
<evidence type="ECO:0008006" key="3">
    <source>
        <dbReference type="Google" id="ProtNLM"/>
    </source>
</evidence>
<dbReference type="AlphaFoldDB" id="R7S4P7"/>
<protein>
    <recommendedName>
        <fullName evidence="3">HAT C-terminal dimerisation domain-containing protein</fullName>
    </recommendedName>
</protein>
<evidence type="ECO:0000313" key="1">
    <source>
        <dbReference type="EMBL" id="EIN05208.1"/>
    </source>
</evidence>
<name>R7S4P7_PUNST</name>